<dbReference type="InterPro" id="IPR043136">
    <property type="entry name" value="B30.2/SPRY_sf"/>
</dbReference>
<evidence type="ECO:0000313" key="4">
    <source>
        <dbReference type="EMBL" id="KAK1791829.1"/>
    </source>
</evidence>
<dbReference type="GO" id="GO:0005739">
    <property type="term" value="C:mitochondrion"/>
    <property type="evidence" value="ECO:0007669"/>
    <property type="project" value="TreeGrafter"/>
</dbReference>
<dbReference type="PRINTS" id="PR01407">
    <property type="entry name" value="BUTYPHLNCDUF"/>
</dbReference>
<dbReference type="Pfam" id="PF01926">
    <property type="entry name" value="MMR_HSR1"/>
    <property type="match status" value="1"/>
</dbReference>
<dbReference type="CDD" id="cd01856">
    <property type="entry name" value="YlqF"/>
    <property type="match status" value="1"/>
</dbReference>
<dbReference type="GO" id="GO:0005525">
    <property type="term" value="F:GTP binding"/>
    <property type="evidence" value="ECO:0007669"/>
    <property type="project" value="UniProtKB-KW"/>
</dbReference>
<dbReference type="InterPro" id="IPR003879">
    <property type="entry name" value="Butyrophylin_SPRY"/>
</dbReference>
<proteinExistence type="predicted"/>
<evidence type="ECO:0000256" key="2">
    <source>
        <dbReference type="ARBA" id="ARBA00023134"/>
    </source>
</evidence>
<keyword evidence="1" id="KW-0547">Nucleotide-binding</keyword>
<dbReference type="Gene3D" id="3.40.50.300">
    <property type="entry name" value="P-loop containing nucleotide triphosphate hydrolases"/>
    <property type="match status" value="1"/>
</dbReference>
<dbReference type="GO" id="GO:0032543">
    <property type="term" value="P:mitochondrial translation"/>
    <property type="evidence" value="ECO:0007669"/>
    <property type="project" value="TreeGrafter"/>
</dbReference>
<keyword evidence="5" id="KW-1185">Reference proteome</keyword>
<dbReference type="PANTHER" id="PTHR45782">
    <property type="entry name" value="MITOCHONDRIAL RIBOSOME-ASSOCIATED GTPASE 1"/>
    <property type="match status" value="1"/>
</dbReference>
<dbReference type="InterPro" id="IPR003877">
    <property type="entry name" value="SPRY_dom"/>
</dbReference>
<dbReference type="InterPro" id="IPR023179">
    <property type="entry name" value="GTP-bd_ortho_bundle_sf"/>
</dbReference>
<keyword evidence="2" id="KW-0342">GTP-binding</keyword>
<evidence type="ECO:0000256" key="1">
    <source>
        <dbReference type="ARBA" id="ARBA00022741"/>
    </source>
</evidence>
<name>A0AAD8Z5F0_9TELE</name>
<feature type="non-terminal residue" evidence="4">
    <location>
        <position position="1"/>
    </location>
</feature>
<dbReference type="InterPro" id="IPR013320">
    <property type="entry name" value="ConA-like_dom_sf"/>
</dbReference>
<dbReference type="AlphaFoldDB" id="A0AAD8Z5F0"/>
<dbReference type="SUPFAM" id="SSF52540">
    <property type="entry name" value="P-loop containing nucleoside triphosphate hydrolases"/>
    <property type="match status" value="1"/>
</dbReference>
<reference evidence="4" key="1">
    <citation type="submission" date="2023-03" db="EMBL/GenBank/DDBJ databases">
        <title>Electrophorus voltai genome.</title>
        <authorList>
            <person name="Bian C."/>
        </authorList>
    </citation>
    <scope>NUCLEOTIDE SEQUENCE</scope>
    <source>
        <strain evidence="4">CB-2022</strain>
        <tissue evidence="4">Muscle</tissue>
    </source>
</reference>
<dbReference type="PROSITE" id="PS50188">
    <property type="entry name" value="B302_SPRY"/>
    <property type="match status" value="1"/>
</dbReference>
<dbReference type="Proteomes" id="UP001239994">
    <property type="component" value="Unassembled WGS sequence"/>
</dbReference>
<dbReference type="SMART" id="SM00449">
    <property type="entry name" value="SPRY"/>
    <property type="match status" value="1"/>
</dbReference>
<feature type="domain" description="B30.2/SPRY" evidence="3">
    <location>
        <begin position="32"/>
        <end position="235"/>
    </location>
</feature>
<dbReference type="SUPFAM" id="SSF49899">
    <property type="entry name" value="Concanavalin A-like lectins/glucanases"/>
    <property type="match status" value="1"/>
</dbReference>
<dbReference type="InterPro" id="IPR027417">
    <property type="entry name" value="P-loop_NTPase"/>
</dbReference>
<dbReference type="InterPro" id="IPR006073">
    <property type="entry name" value="GTP-bd"/>
</dbReference>
<dbReference type="InterPro" id="IPR001870">
    <property type="entry name" value="B30.2/SPRY"/>
</dbReference>
<dbReference type="Gene3D" id="2.60.120.920">
    <property type="match status" value="1"/>
</dbReference>
<dbReference type="FunFam" id="1.10.1580.10:FF:000004">
    <property type="entry name" value="Mitochondrial GTPase 1"/>
    <property type="match status" value="1"/>
</dbReference>
<gene>
    <name evidence="4" type="ORF">P4O66_013811</name>
</gene>
<dbReference type="GO" id="GO:0003924">
    <property type="term" value="F:GTPase activity"/>
    <property type="evidence" value="ECO:0007669"/>
    <property type="project" value="TreeGrafter"/>
</dbReference>
<protein>
    <recommendedName>
        <fullName evidence="3">B30.2/SPRY domain-containing protein</fullName>
    </recommendedName>
</protein>
<dbReference type="EMBL" id="JAROKS010000020">
    <property type="protein sequence ID" value="KAK1791829.1"/>
    <property type="molecule type" value="Genomic_DNA"/>
</dbReference>
<evidence type="ECO:0000313" key="5">
    <source>
        <dbReference type="Proteomes" id="UP001239994"/>
    </source>
</evidence>
<dbReference type="PANTHER" id="PTHR45782:SF4">
    <property type="entry name" value="MITOCHONDRIAL RIBOSOME-ASSOCIATED GTPASE 1"/>
    <property type="match status" value="1"/>
</dbReference>
<organism evidence="4 5">
    <name type="scientific">Electrophorus voltai</name>
    <dbReference type="NCBI Taxonomy" id="2609070"/>
    <lineage>
        <taxon>Eukaryota</taxon>
        <taxon>Metazoa</taxon>
        <taxon>Chordata</taxon>
        <taxon>Craniata</taxon>
        <taxon>Vertebrata</taxon>
        <taxon>Euteleostomi</taxon>
        <taxon>Actinopterygii</taxon>
        <taxon>Neopterygii</taxon>
        <taxon>Teleostei</taxon>
        <taxon>Ostariophysi</taxon>
        <taxon>Gymnotiformes</taxon>
        <taxon>Gymnotoidei</taxon>
        <taxon>Gymnotidae</taxon>
        <taxon>Electrophorus</taxon>
    </lineage>
</organism>
<comment type="caution">
    <text evidence="4">The sequence shown here is derived from an EMBL/GenBank/DDBJ whole genome shotgun (WGS) entry which is preliminary data.</text>
</comment>
<evidence type="ECO:0000259" key="3">
    <source>
        <dbReference type="PROSITE" id="PS50188"/>
    </source>
</evidence>
<sequence>KRLELASLPSAEWECCTSQRMETVERRVDGLSEAVLQKLCSTGKAWANLRAIHFDAETAHPKLEVSSDMLEVRWSKQASQEKGDGEHISAEYNVLARESFSSGAPYWEVVIWEKPYWLIGLSYGPSTTSAETDAVMSRSSSYEAFCYIYHGNGKYLVGNGSEETLLPVRKRIKKLGVWVNFQRGTVSFHDADTLTLLYSFSVEFLGPVYPVFNPCMAVDEQNTQPLVLFYLEDQKEGRSAFDFGQRETARWFPGHMAKGLKQMRARLRSTDCIIEIHDARISFERHPSVLKQLEREGVKNVLFTDCLKQRDDSVKKIVPLVTKLIENAARFHREENRSYCLMVIGVPNVGKSSLINALRRTNLKKGKASRVGGEPGITKAILTKIQVCERPIIHLLDTPGVLPPNIENIETGMKLALCGTILDHLVGEDVIADYLLFSLNRLQQFGYVERYDLEAPCDDIQHVLKHIAVKLGKTQRVKAITGVGDITMKVPNYTAAAYDFIRAFRKGELGKVMLDL</sequence>
<accession>A0AAD8Z5F0</accession>
<dbReference type="Pfam" id="PF00622">
    <property type="entry name" value="SPRY"/>
    <property type="match status" value="1"/>
</dbReference>
<dbReference type="Gene3D" id="1.10.1580.10">
    <property type="match status" value="1"/>
</dbReference>